<dbReference type="Pfam" id="PF00646">
    <property type="entry name" value="F-box"/>
    <property type="match status" value="1"/>
</dbReference>
<dbReference type="InterPro" id="IPR015915">
    <property type="entry name" value="Kelch-typ_b-propeller"/>
</dbReference>
<dbReference type="OrthoDB" id="191037at2759"/>
<dbReference type="AlphaFoldDB" id="A0A7I8L1H7"/>
<dbReference type="Proteomes" id="UP000663760">
    <property type="component" value="Chromosome 9"/>
</dbReference>
<dbReference type="Pfam" id="PF01344">
    <property type="entry name" value="Kelch_1"/>
    <property type="match status" value="2"/>
</dbReference>
<dbReference type="PANTHER" id="PTHR46407:SF3">
    <property type="entry name" value="OS02G0208700 PROTEIN"/>
    <property type="match status" value="1"/>
</dbReference>
<reference evidence="2" key="1">
    <citation type="submission" date="2020-02" db="EMBL/GenBank/DDBJ databases">
        <authorList>
            <person name="Scholz U."/>
            <person name="Mascher M."/>
            <person name="Fiebig A."/>
        </authorList>
    </citation>
    <scope>NUCLEOTIDE SEQUENCE</scope>
</reference>
<proteinExistence type="predicted"/>
<protein>
    <recommendedName>
        <fullName evidence="1">F-box domain-containing protein</fullName>
    </recommendedName>
</protein>
<accession>A0A7I8L1H7</accession>
<evidence type="ECO:0000313" key="3">
    <source>
        <dbReference type="Proteomes" id="UP000663760"/>
    </source>
</evidence>
<dbReference type="SUPFAM" id="SSF81383">
    <property type="entry name" value="F-box domain"/>
    <property type="match status" value="1"/>
</dbReference>
<dbReference type="Gene3D" id="1.20.1280.50">
    <property type="match status" value="1"/>
</dbReference>
<feature type="domain" description="F-box" evidence="1">
    <location>
        <begin position="9"/>
        <end position="49"/>
    </location>
</feature>
<dbReference type="CDD" id="cd22152">
    <property type="entry name" value="F-box_AtAFR-like"/>
    <property type="match status" value="1"/>
</dbReference>
<dbReference type="InterPro" id="IPR044595">
    <property type="entry name" value="KMD1-4"/>
</dbReference>
<dbReference type="Gene3D" id="2.120.10.80">
    <property type="entry name" value="Kelch-type beta propeller"/>
    <property type="match status" value="1"/>
</dbReference>
<dbReference type="GO" id="GO:2000762">
    <property type="term" value="P:regulation of phenylpropanoid metabolic process"/>
    <property type="evidence" value="ECO:0007669"/>
    <property type="project" value="InterPro"/>
</dbReference>
<dbReference type="InterPro" id="IPR006652">
    <property type="entry name" value="Kelch_1"/>
</dbReference>
<dbReference type="SMART" id="SM00256">
    <property type="entry name" value="FBOX"/>
    <property type="match status" value="1"/>
</dbReference>
<dbReference type="InterPro" id="IPR001810">
    <property type="entry name" value="F-box_dom"/>
</dbReference>
<dbReference type="InterPro" id="IPR036047">
    <property type="entry name" value="F-box-like_dom_sf"/>
</dbReference>
<gene>
    <name evidence="2" type="ORF">SI8410_09013742</name>
</gene>
<dbReference type="SMART" id="SM00612">
    <property type="entry name" value="Kelch"/>
    <property type="match status" value="2"/>
</dbReference>
<organism evidence="2 3">
    <name type="scientific">Spirodela intermedia</name>
    <name type="common">Intermediate duckweed</name>
    <dbReference type="NCBI Taxonomy" id="51605"/>
    <lineage>
        <taxon>Eukaryota</taxon>
        <taxon>Viridiplantae</taxon>
        <taxon>Streptophyta</taxon>
        <taxon>Embryophyta</taxon>
        <taxon>Tracheophyta</taxon>
        <taxon>Spermatophyta</taxon>
        <taxon>Magnoliopsida</taxon>
        <taxon>Liliopsida</taxon>
        <taxon>Araceae</taxon>
        <taxon>Lemnoideae</taxon>
        <taxon>Spirodela</taxon>
    </lineage>
</organism>
<dbReference type="PANTHER" id="PTHR46407">
    <property type="entry name" value="OS02G0208700 PROTEIN"/>
    <property type="match status" value="1"/>
</dbReference>
<dbReference type="EMBL" id="LR746272">
    <property type="protein sequence ID" value="CAA7403064.1"/>
    <property type="molecule type" value="Genomic_DNA"/>
</dbReference>
<evidence type="ECO:0000259" key="1">
    <source>
        <dbReference type="SMART" id="SM00256"/>
    </source>
</evidence>
<name>A0A7I8L1H7_SPIIN</name>
<keyword evidence="3" id="KW-1185">Reference proteome</keyword>
<dbReference type="GO" id="GO:0080037">
    <property type="term" value="P:negative regulation of cytokinin-activated signaling pathway"/>
    <property type="evidence" value="ECO:0007669"/>
    <property type="project" value="InterPro"/>
</dbReference>
<sequence>MEAPLIPGLPDEISRECLVRVPREVLPAARDVCKLWRQEVHSRSFYRLRQASGLSRPLVALAQIDRPCAGSGKAISYSLVLFEPHSGKWSSLPPVPGSRLPIFSQITAAGRELVVLGGWDPATWIATNKVFIYDLASGVWRVGSRMPGPRRSFFACAAAPDGRTVYIAGGHDEEKNSLRSAIAYNVETDSWSPLPDMSTERDECGGVFRRGTFLVVGGYSTEMQGHFGKTSEAFDPATGRWGPVEEDTLGDAGASSKGVVAGADGRLFRSAEGHVEVLEEAAMAWRKVAELPDSGDGKKAVAPCLVAWPGAENKLTLIGSSRHGSPPSVYTLEMDLAGEKDLLRWVPEPAPPEGLTGHVQTACCLEI</sequence>
<dbReference type="SUPFAM" id="SSF117281">
    <property type="entry name" value="Kelch motif"/>
    <property type="match status" value="1"/>
</dbReference>
<evidence type="ECO:0000313" key="2">
    <source>
        <dbReference type="EMBL" id="CAA7403064.1"/>
    </source>
</evidence>